<proteinExistence type="predicted"/>
<dbReference type="AlphaFoldDB" id="A0A2I1DQH8"/>
<protein>
    <submittedName>
        <fullName evidence="1">Uncharacterized protein</fullName>
    </submittedName>
</protein>
<dbReference type="Proteomes" id="UP000234329">
    <property type="component" value="Unassembled WGS sequence"/>
</dbReference>
<organism evidence="1 2">
    <name type="scientific">Acidithiobacillus marinus</name>
    <dbReference type="NCBI Taxonomy" id="187490"/>
    <lineage>
        <taxon>Bacteria</taxon>
        <taxon>Pseudomonadati</taxon>
        <taxon>Pseudomonadota</taxon>
        <taxon>Acidithiobacillia</taxon>
        <taxon>Acidithiobacillales</taxon>
        <taxon>Acidithiobacillaceae</taxon>
        <taxon>Acidithiobacillus</taxon>
    </lineage>
</organism>
<sequence length="156" mass="17412">MFLSACATIQTPAPPHKSPQIDLSALSRPDLLLALHHCGIANSLACTHIHLALANSYLNSSSLNKTTLDNADRELDLAAQNQKLALQTRSLRRVVRALLENQILLQQYKSRLQQSQLQTQTALKEAHTAETRLHQLESLLQHHAEKTLKTPDHRVP</sequence>
<keyword evidence="2" id="KW-1185">Reference proteome</keyword>
<dbReference type="EMBL" id="MXAV01000004">
    <property type="protein sequence ID" value="PKY12144.1"/>
    <property type="molecule type" value="Genomic_DNA"/>
</dbReference>
<reference evidence="1 2" key="1">
    <citation type="submission" date="2017-03" db="EMBL/GenBank/DDBJ databases">
        <title>Draft genime sequence of the acidophilic sulfur-oxidizing bacterium Acidithiobacillus sp. SH, isolated from seawater.</title>
        <authorList>
            <person name="Sharmin S."/>
            <person name="Tokuhisa M."/>
            <person name="Kanao T."/>
            <person name="Kamimura K."/>
        </authorList>
    </citation>
    <scope>NUCLEOTIDE SEQUENCE [LARGE SCALE GENOMIC DNA]</scope>
    <source>
        <strain evidence="1 2">SH</strain>
    </source>
</reference>
<name>A0A2I1DQH8_9PROT</name>
<evidence type="ECO:0000313" key="2">
    <source>
        <dbReference type="Proteomes" id="UP000234329"/>
    </source>
</evidence>
<gene>
    <name evidence="1" type="ORF">B1757_02045</name>
</gene>
<evidence type="ECO:0000313" key="1">
    <source>
        <dbReference type="EMBL" id="PKY12144.1"/>
    </source>
</evidence>
<accession>A0A2I1DQH8</accession>
<dbReference type="InParanoid" id="A0A2I1DQH8"/>
<comment type="caution">
    <text evidence="1">The sequence shown here is derived from an EMBL/GenBank/DDBJ whole genome shotgun (WGS) entry which is preliminary data.</text>
</comment>